<dbReference type="InterPro" id="IPR006580">
    <property type="entry name" value="Znf_TTF"/>
</dbReference>
<dbReference type="EMBL" id="JAXUIC010000012">
    <property type="protein sequence ID" value="KAK4559317.1"/>
    <property type="molecule type" value="Genomic_DNA"/>
</dbReference>
<dbReference type="InterPro" id="IPR025398">
    <property type="entry name" value="DUF4371"/>
</dbReference>
<evidence type="ECO:0000313" key="3">
    <source>
        <dbReference type="Proteomes" id="UP001324115"/>
    </source>
</evidence>
<dbReference type="InterPro" id="IPR012337">
    <property type="entry name" value="RNaseH-like_sf"/>
</dbReference>
<keyword evidence="3" id="KW-1185">Reference proteome</keyword>
<dbReference type="Pfam" id="PF14291">
    <property type="entry name" value="DUF4371"/>
    <property type="match status" value="1"/>
</dbReference>
<feature type="domain" description="TTF-type" evidence="1">
    <location>
        <begin position="7"/>
        <end position="87"/>
    </location>
</feature>
<dbReference type="Proteomes" id="UP001324115">
    <property type="component" value="Unassembled WGS sequence"/>
</dbReference>
<name>A0AAN7I8T1_QUERU</name>
<evidence type="ECO:0000259" key="1">
    <source>
        <dbReference type="SMART" id="SM00597"/>
    </source>
</evidence>
<dbReference type="InterPro" id="IPR055298">
    <property type="entry name" value="AtLOH3-like"/>
</dbReference>
<protein>
    <recommendedName>
        <fullName evidence="1">TTF-type domain-containing protein</fullName>
    </recommendedName>
</protein>
<dbReference type="GO" id="GO:0046983">
    <property type="term" value="F:protein dimerization activity"/>
    <property type="evidence" value="ECO:0007669"/>
    <property type="project" value="InterPro"/>
</dbReference>
<dbReference type="Pfam" id="PF05699">
    <property type="entry name" value="Dimer_Tnp_hAT"/>
    <property type="match status" value="1"/>
</dbReference>
<comment type="caution">
    <text evidence="2">The sequence shown here is derived from an EMBL/GenBank/DDBJ whole genome shotgun (WGS) entry which is preliminary data.</text>
</comment>
<proteinExistence type="predicted"/>
<sequence length="702" mass="81203">MNPLTPGAHDLDAAYCLPCFVFDNPNGVVRQNTFTVGGFRNWKKVGGKDCYFQSHIGKDPNSAHRVAEQKCKDLMNQWQHLQRVAEIIEKAPKNATYTSPRIQKEILHVFSAKVKKVIREEIGDAKFCIMVDEARDESMKEQMAVVFRYVDLEGFVKERFFGLIHVADTAALTLKNEIYSLLSQHCLDIQNVRGQGYDGASNMRVLQNIIDDAIDEEHRAEAKSAYEGLTLFEFVFILHLEKKTMEITDKLCQALQSQSQDILNAMHLVSSTKALIQKFRDDGWDGLLTTVISFCEKRCIDVLDINACYVPRQGRARNQQDNITIEHHYRVNIFYATIDSQLQELNYRFDEDAMELLRLSSALEPREELKSFRSSDLCLLVENFYPQDFTDYDKQVLKNELYHFEHNVVQDPEFKELKSLSELSQWLVRTRNSEHYKLVYKIVRLVLTLPVSTATTERAFSAMKVVKTNFRNKMENDFLTDSLMLYIEKDIVSTFSLDSIVDDFEDLKERRVTSSFVKRQEWRKHRVEADGLAGLWSRIWKLKLCGRLPENTKHALWDCEAVRRVWCLDFNWVNETETAYRSFLDLVELCLAKPGGGELFGTTAWFIWTHRNKVRLREKTLPLSSIGEVAKNLLQQVRAVREVRCLDKQPRRRKWVPPAAGDFKANFVGAWFNENEEAGIDVVVRDSSGQVLAALAKKKKTT</sequence>
<evidence type="ECO:0000313" key="2">
    <source>
        <dbReference type="EMBL" id="KAK4559317.1"/>
    </source>
</evidence>
<reference evidence="2 3" key="1">
    <citation type="journal article" date="2023" name="G3 (Bethesda)">
        <title>A haplotype-resolved chromosome-scale genome for Quercus rubra L. provides insights into the genetics of adaptive traits for red oak species.</title>
        <authorList>
            <person name="Kapoor B."/>
            <person name="Jenkins J."/>
            <person name="Schmutz J."/>
            <person name="Zhebentyayeva T."/>
            <person name="Kuelheim C."/>
            <person name="Coggeshall M."/>
            <person name="Heim C."/>
            <person name="Lasky J.R."/>
            <person name="Leites L."/>
            <person name="Islam-Faridi N."/>
            <person name="Romero-Severson J."/>
            <person name="DeLeo V.L."/>
            <person name="Lucas S.M."/>
            <person name="Lazic D."/>
            <person name="Gailing O."/>
            <person name="Carlson J."/>
            <person name="Staton M."/>
        </authorList>
    </citation>
    <scope>NUCLEOTIDE SEQUENCE [LARGE SCALE GENOMIC DNA]</scope>
    <source>
        <strain evidence="2">Pseudo-F2</strain>
    </source>
</reference>
<dbReference type="PANTHER" id="PTHR11697">
    <property type="entry name" value="GENERAL TRANSCRIPTION FACTOR 2-RELATED ZINC FINGER PROTEIN"/>
    <property type="match status" value="1"/>
</dbReference>
<dbReference type="SUPFAM" id="SSF53098">
    <property type="entry name" value="Ribonuclease H-like"/>
    <property type="match status" value="1"/>
</dbReference>
<dbReference type="AlphaFoldDB" id="A0AAN7I8T1"/>
<dbReference type="InterPro" id="IPR008906">
    <property type="entry name" value="HATC_C_dom"/>
</dbReference>
<dbReference type="PANTHER" id="PTHR11697:SF231">
    <property type="entry name" value="TTF-TYPE DOMAIN-CONTAINING PROTEIN"/>
    <property type="match status" value="1"/>
</dbReference>
<gene>
    <name evidence="2" type="ORF">RGQ29_008513</name>
</gene>
<dbReference type="SMART" id="SM00597">
    <property type="entry name" value="ZnF_TTF"/>
    <property type="match status" value="1"/>
</dbReference>
<accession>A0AAN7I8T1</accession>
<organism evidence="2 3">
    <name type="scientific">Quercus rubra</name>
    <name type="common">Northern red oak</name>
    <name type="synonym">Quercus borealis</name>
    <dbReference type="NCBI Taxonomy" id="3512"/>
    <lineage>
        <taxon>Eukaryota</taxon>
        <taxon>Viridiplantae</taxon>
        <taxon>Streptophyta</taxon>
        <taxon>Embryophyta</taxon>
        <taxon>Tracheophyta</taxon>
        <taxon>Spermatophyta</taxon>
        <taxon>Magnoliopsida</taxon>
        <taxon>eudicotyledons</taxon>
        <taxon>Gunneridae</taxon>
        <taxon>Pentapetalae</taxon>
        <taxon>rosids</taxon>
        <taxon>fabids</taxon>
        <taxon>Fagales</taxon>
        <taxon>Fagaceae</taxon>
        <taxon>Quercus</taxon>
    </lineage>
</organism>